<feature type="domain" description="Aspartyl/asparaginy/proline hydroxylase" evidence="1">
    <location>
        <begin position="17"/>
        <end position="177"/>
    </location>
</feature>
<comment type="caution">
    <text evidence="2">The sequence shown here is derived from an EMBL/GenBank/DDBJ whole genome shotgun (WGS) entry which is preliminary data.</text>
</comment>
<dbReference type="InterPro" id="IPR007803">
    <property type="entry name" value="Asp/Arg/Pro-Hydrxlase"/>
</dbReference>
<accession>A0A4Z0LCE8</accession>
<dbReference type="RefSeq" id="WP_135524776.1">
    <property type="nucleotide sequence ID" value="NZ_SRLH01000001.1"/>
</dbReference>
<name>A0A4Z0LCE8_9FLAO</name>
<gene>
    <name evidence="2" type="ORF">E4635_01145</name>
</gene>
<protein>
    <submittedName>
        <fullName evidence="2">Aspartyl/asparaginyl beta-hydroxylase domain-containing protein</fullName>
    </submittedName>
</protein>
<proteinExistence type="predicted"/>
<dbReference type="InterPro" id="IPR027443">
    <property type="entry name" value="IPNS-like_sf"/>
</dbReference>
<evidence type="ECO:0000313" key="2">
    <source>
        <dbReference type="EMBL" id="TGD59569.1"/>
    </source>
</evidence>
<dbReference type="SUPFAM" id="SSF51197">
    <property type="entry name" value="Clavaminate synthase-like"/>
    <property type="match status" value="1"/>
</dbReference>
<dbReference type="AlphaFoldDB" id="A0A4Z0LCE8"/>
<dbReference type="OrthoDB" id="1441538at2"/>
<sequence length="231" mass="26733">MENLVRSIKFPFAFDTERLKNDLRKVIGKNWTDHYNTNDYSGKWTSIALMAVGGKSDNIYALHSGTEEVIYTEILDSCTYFKEILDNFLFEKTAVRLLQLSAGAEIKPHKDYCLGYEDGSFRLHIPIITNSEVEFILDGTRLVMNEGECWYIDANFTHSVANRGTENRIHLVIDGTRNQWTDALFFKEARQDQFLKPIPQLKESEKLQMMEELEKMDTPAAREILANLKNH</sequence>
<organism evidence="2 3">
    <name type="scientific">Flavobacterium humi</name>
    <dbReference type="NCBI Taxonomy" id="2562683"/>
    <lineage>
        <taxon>Bacteria</taxon>
        <taxon>Pseudomonadati</taxon>
        <taxon>Bacteroidota</taxon>
        <taxon>Flavobacteriia</taxon>
        <taxon>Flavobacteriales</taxon>
        <taxon>Flavobacteriaceae</taxon>
        <taxon>Flavobacterium</taxon>
    </lineage>
</organism>
<dbReference type="Gene3D" id="2.60.120.330">
    <property type="entry name" value="B-lactam Antibiotic, Isopenicillin N Synthase, Chain"/>
    <property type="match status" value="1"/>
</dbReference>
<dbReference type="Proteomes" id="UP000297407">
    <property type="component" value="Unassembled WGS sequence"/>
</dbReference>
<evidence type="ECO:0000313" key="3">
    <source>
        <dbReference type="Proteomes" id="UP000297407"/>
    </source>
</evidence>
<reference evidence="2 3" key="1">
    <citation type="submission" date="2019-04" db="EMBL/GenBank/DDBJ databases">
        <title>Flavobacterium sp. strain DS2-A Genome sequencing and assembly.</title>
        <authorList>
            <person name="Kim I."/>
        </authorList>
    </citation>
    <scope>NUCLEOTIDE SEQUENCE [LARGE SCALE GENOMIC DNA]</scope>
    <source>
        <strain evidence="2 3">DS2-A</strain>
    </source>
</reference>
<dbReference type="Pfam" id="PF05118">
    <property type="entry name" value="Asp_Arg_Hydrox"/>
    <property type="match status" value="1"/>
</dbReference>
<dbReference type="EMBL" id="SRLH01000001">
    <property type="protein sequence ID" value="TGD59569.1"/>
    <property type="molecule type" value="Genomic_DNA"/>
</dbReference>
<keyword evidence="3" id="KW-1185">Reference proteome</keyword>
<evidence type="ECO:0000259" key="1">
    <source>
        <dbReference type="Pfam" id="PF05118"/>
    </source>
</evidence>